<dbReference type="VEuPathDB" id="FungiDB:CLCR_10676"/>
<dbReference type="AlphaFoldDB" id="A0A1C1CW09"/>
<dbReference type="Proteomes" id="UP000094526">
    <property type="component" value="Unassembled WGS sequence"/>
</dbReference>
<keyword evidence="3" id="KW-1185">Reference proteome</keyword>
<dbReference type="EMBL" id="LGRB01000008">
    <property type="protein sequence ID" value="OCT52724.1"/>
    <property type="molecule type" value="Genomic_DNA"/>
</dbReference>
<dbReference type="OrthoDB" id="10472238at2759"/>
<feature type="compositionally biased region" description="Polar residues" evidence="1">
    <location>
        <begin position="1"/>
        <end position="20"/>
    </location>
</feature>
<evidence type="ECO:0000313" key="3">
    <source>
        <dbReference type="Proteomes" id="UP000094526"/>
    </source>
</evidence>
<protein>
    <submittedName>
        <fullName evidence="2">Uncharacterized protein</fullName>
    </submittedName>
</protein>
<sequence>MESGSRITTQSGRFFSQQGPTEDDKVADQRHLDRLQIVREVQEEAACLAAKTTGLSALWLGDQDRHCSACESRVYREARFSEEVDHITRMWVQEQSRHLKTSNNLEHLHALLEAPNAAYRYVSGLAEQDTTLGLLSLPEQFHREYELRQRSRKLQTEGERLDFRRARLRQKARQLIISIRKYEDFGRRLRTEMDRYSDWLELRAHTLQRNYERYCEIMAERSQPPLVLYESVEDLARAKEDFLVAASEREQAAREGKESAYLDGRPDMLEDLYSV</sequence>
<organism evidence="2 3">
    <name type="scientific">Cladophialophora carrionii</name>
    <dbReference type="NCBI Taxonomy" id="86049"/>
    <lineage>
        <taxon>Eukaryota</taxon>
        <taxon>Fungi</taxon>
        <taxon>Dikarya</taxon>
        <taxon>Ascomycota</taxon>
        <taxon>Pezizomycotina</taxon>
        <taxon>Eurotiomycetes</taxon>
        <taxon>Chaetothyriomycetidae</taxon>
        <taxon>Chaetothyriales</taxon>
        <taxon>Herpotrichiellaceae</taxon>
        <taxon>Cladophialophora</taxon>
    </lineage>
</organism>
<name>A0A1C1CW09_9EURO</name>
<proteinExistence type="predicted"/>
<comment type="caution">
    <text evidence="2">The sequence shown here is derived from an EMBL/GenBank/DDBJ whole genome shotgun (WGS) entry which is preliminary data.</text>
</comment>
<feature type="region of interest" description="Disordered" evidence="1">
    <location>
        <begin position="1"/>
        <end position="27"/>
    </location>
</feature>
<evidence type="ECO:0000313" key="2">
    <source>
        <dbReference type="EMBL" id="OCT52724.1"/>
    </source>
</evidence>
<accession>A0A1C1CW09</accession>
<evidence type="ECO:0000256" key="1">
    <source>
        <dbReference type="SAM" id="MobiDB-lite"/>
    </source>
</evidence>
<reference evidence="3" key="1">
    <citation type="submission" date="2015-07" db="EMBL/GenBank/DDBJ databases">
        <authorList>
            <person name="Teixeira M.M."/>
            <person name="Souza R.C."/>
            <person name="Almeida L.G."/>
            <person name="Vicente V.A."/>
            <person name="de Hoog S."/>
            <person name="Bocca A.L."/>
            <person name="de Almeida S.R."/>
            <person name="Vasconcelos A.T."/>
            <person name="Felipe M.S."/>
        </authorList>
    </citation>
    <scope>NUCLEOTIDE SEQUENCE [LARGE SCALE GENOMIC DNA]</scope>
    <source>
        <strain evidence="3">KSF</strain>
    </source>
</reference>
<gene>
    <name evidence="2" type="ORF">CLCR_10676</name>
</gene>